<gene>
    <name evidence="2" type="ORF">G6N74_17200</name>
</gene>
<evidence type="ECO:0000313" key="3">
    <source>
        <dbReference type="Proteomes" id="UP000481252"/>
    </source>
</evidence>
<accession>A0A7C9VDP4</accession>
<name>A0A7C9VDP4_9HYPH</name>
<keyword evidence="3" id="KW-1185">Reference proteome</keyword>
<dbReference type="PROSITE" id="PS50125">
    <property type="entry name" value="GUANYLATE_CYCLASE_2"/>
    <property type="match status" value="1"/>
</dbReference>
<sequence length="405" mass="44665">MNEESLNLLADWIVQRGLAGDSEIDLLQGFCDRCVEAGLDLSRSVAIVDTLHPVYEGRAFFWRRDQLLETPFVEYGPSNQGEGLEEWKKSPFYHLLQSGENEMRRRLCDGETEGFSVFSELQQEGQTDYLAMVHRFSRDSVIGELDCILSRWTTARAGGFSEEDIAALRRLVPVLCLAIKSTSLARIAQSLVEAYLGRDAGQRVLQGRISRGIVERINAVIWFSDMQGYTALSERIDSDQLIPLLDDYAEIVITAVQGAGGDVLKLMADGILAIFTADDPANACVCALQAEADLRLRLEALNRRRSAENQPVTGICLGLHIGDVFYGNIGSKDRLDFTVVGQAVNEASRIETMCRSAGRGTLFSSAFRDTLPDAERAKLVSVGRYALRGVGKAQELFTLDPEIAG</sequence>
<dbReference type="InterPro" id="IPR050697">
    <property type="entry name" value="Adenylyl/Guanylyl_Cyclase_3/4"/>
</dbReference>
<dbReference type="AlphaFoldDB" id="A0A7C9VDP4"/>
<dbReference type="Proteomes" id="UP000481252">
    <property type="component" value="Unassembled WGS sequence"/>
</dbReference>
<reference evidence="2 3" key="1">
    <citation type="submission" date="2020-02" db="EMBL/GenBank/DDBJ databases">
        <title>Genome sequence of the type strain CGMCC 1.15528 of Mesorhizobium zhangyense.</title>
        <authorList>
            <person name="Gao J."/>
            <person name="Sun J."/>
        </authorList>
    </citation>
    <scope>NUCLEOTIDE SEQUENCE [LARGE SCALE GENOMIC DNA]</scope>
    <source>
        <strain evidence="2 3">CGMCC 1.15528</strain>
    </source>
</reference>
<dbReference type="RefSeq" id="WP_165119159.1">
    <property type="nucleotide sequence ID" value="NZ_JAAKZG010000006.1"/>
</dbReference>
<dbReference type="GO" id="GO:0004016">
    <property type="term" value="F:adenylate cyclase activity"/>
    <property type="evidence" value="ECO:0007669"/>
    <property type="project" value="UniProtKB-ARBA"/>
</dbReference>
<proteinExistence type="predicted"/>
<protein>
    <submittedName>
        <fullName evidence="2">Adenylate/guanylate cyclase domain-containing protein</fullName>
    </submittedName>
</protein>
<dbReference type="EMBL" id="JAAKZG010000006">
    <property type="protein sequence ID" value="NGN42809.1"/>
    <property type="molecule type" value="Genomic_DNA"/>
</dbReference>
<dbReference type="GO" id="GO:0006171">
    <property type="term" value="P:cAMP biosynthetic process"/>
    <property type="evidence" value="ECO:0007669"/>
    <property type="project" value="TreeGrafter"/>
</dbReference>
<dbReference type="PANTHER" id="PTHR43081">
    <property type="entry name" value="ADENYLATE CYCLASE, TERMINAL-DIFFERENTIATION SPECIFIC-RELATED"/>
    <property type="match status" value="1"/>
</dbReference>
<dbReference type="SUPFAM" id="SSF55073">
    <property type="entry name" value="Nucleotide cyclase"/>
    <property type="match status" value="1"/>
</dbReference>
<evidence type="ECO:0000259" key="1">
    <source>
        <dbReference type="PROSITE" id="PS50125"/>
    </source>
</evidence>
<dbReference type="Gene3D" id="3.30.70.1230">
    <property type="entry name" value="Nucleotide cyclase"/>
    <property type="match status" value="1"/>
</dbReference>
<comment type="caution">
    <text evidence="2">The sequence shown here is derived from an EMBL/GenBank/DDBJ whole genome shotgun (WGS) entry which is preliminary data.</text>
</comment>
<evidence type="ECO:0000313" key="2">
    <source>
        <dbReference type="EMBL" id="NGN42809.1"/>
    </source>
</evidence>
<organism evidence="2 3">
    <name type="scientific">Mesorhizobium zhangyense</name>
    <dbReference type="NCBI Taxonomy" id="1776730"/>
    <lineage>
        <taxon>Bacteria</taxon>
        <taxon>Pseudomonadati</taxon>
        <taxon>Pseudomonadota</taxon>
        <taxon>Alphaproteobacteria</taxon>
        <taxon>Hyphomicrobiales</taxon>
        <taxon>Phyllobacteriaceae</taxon>
        <taxon>Mesorhizobium</taxon>
    </lineage>
</organism>
<dbReference type="InterPro" id="IPR029787">
    <property type="entry name" value="Nucleotide_cyclase"/>
</dbReference>
<dbReference type="PANTHER" id="PTHR43081:SF11">
    <property type="entry name" value="BLR2264 PROTEIN"/>
    <property type="match status" value="1"/>
</dbReference>
<dbReference type="Pfam" id="PF00211">
    <property type="entry name" value="Guanylate_cyc"/>
    <property type="match status" value="1"/>
</dbReference>
<feature type="domain" description="Guanylate cyclase" evidence="1">
    <location>
        <begin position="220"/>
        <end position="351"/>
    </location>
</feature>
<dbReference type="CDD" id="cd07302">
    <property type="entry name" value="CHD"/>
    <property type="match status" value="1"/>
</dbReference>
<dbReference type="InterPro" id="IPR001054">
    <property type="entry name" value="A/G_cyclase"/>
</dbReference>
<dbReference type="GO" id="GO:0035556">
    <property type="term" value="P:intracellular signal transduction"/>
    <property type="evidence" value="ECO:0007669"/>
    <property type="project" value="InterPro"/>
</dbReference>